<feature type="compositionally biased region" description="Basic and acidic residues" evidence="1">
    <location>
        <begin position="688"/>
        <end position="705"/>
    </location>
</feature>
<feature type="compositionally biased region" description="Acidic residues" evidence="1">
    <location>
        <begin position="571"/>
        <end position="588"/>
    </location>
</feature>
<dbReference type="Pfam" id="PF01693">
    <property type="entry name" value="Cauli_VI"/>
    <property type="match status" value="1"/>
</dbReference>
<feature type="compositionally biased region" description="Pro residues" evidence="1">
    <location>
        <begin position="357"/>
        <end position="370"/>
    </location>
</feature>
<feature type="region of interest" description="Disordered" evidence="1">
    <location>
        <begin position="334"/>
        <end position="373"/>
    </location>
</feature>
<dbReference type="AlphaFoldDB" id="A0AAD7N1B7"/>
<name>A0AAD7N1B7_9AGAR</name>
<dbReference type="SUPFAM" id="SSF55658">
    <property type="entry name" value="L9 N-domain-like"/>
    <property type="match status" value="1"/>
</dbReference>
<organism evidence="3 4">
    <name type="scientific">Mycena maculata</name>
    <dbReference type="NCBI Taxonomy" id="230809"/>
    <lineage>
        <taxon>Eukaryota</taxon>
        <taxon>Fungi</taxon>
        <taxon>Dikarya</taxon>
        <taxon>Basidiomycota</taxon>
        <taxon>Agaricomycotina</taxon>
        <taxon>Agaricomycetes</taxon>
        <taxon>Agaricomycetidae</taxon>
        <taxon>Agaricales</taxon>
        <taxon>Marasmiineae</taxon>
        <taxon>Mycenaceae</taxon>
        <taxon>Mycena</taxon>
    </lineage>
</organism>
<dbReference type="InterPro" id="IPR011320">
    <property type="entry name" value="RNase_H1_N"/>
</dbReference>
<evidence type="ECO:0000259" key="2">
    <source>
        <dbReference type="Pfam" id="PF01693"/>
    </source>
</evidence>
<feature type="region of interest" description="Disordered" evidence="1">
    <location>
        <begin position="514"/>
        <end position="591"/>
    </location>
</feature>
<comment type="caution">
    <text evidence="3">The sequence shown here is derived from an EMBL/GenBank/DDBJ whole genome shotgun (WGS) entry which is preliminary data.</text>
</comment>
<dbReference type="Gene3D" id="3.40.970.10">
    <property type="entry name" value="Ribonuclease H1, N-terminal domain"/>
    <property type="match status" value="1"/>
</dbReference>
<gene>
    <name evidence="3" type="ORF">DFH07DRAFT_778151</name>
</gene>
<feature type="compositionally biased region" description="Basic and acidic residues" evidence="1">
    <location>
        <begin position="561"/>
        <end position="570"/>
    </location>
</feature>
<evidence type="ECO:0000256" key="1">
    <source>
        <dbReference type="SAM" id="MobiDB-lite"/>
    </source>
</evidence>
<feature type="region of interest" description="Disordered" evidence="1">
    <location>
        <begin position="685"/>
        <end position="721"/>
    </location>
</feature>
<dbReference type="InterPro" id="IPR009027">
    <property type="entry name" value="Ribosomal_bL9/RNase_H1_N"/>
</dbReference>
<protein>
    <recommendedName>
        <fullName evidence="2">Ribonuclease H1 N-terminal domain-containing protein</fullName>
    </recommendedName>
</protein>
<dbReference type="InterPro" id="IPR037056">
    <property type="entry name" value="RNase_H1_N_sf"/>
</dbReference>
<proteinExistence type="predicted"/>
<keyword evidence="4" id="KW-1185">Reference proteome</keyword>
<evidence type="ECO:0000313" key="3">
    <source>
        <dbReference type="EMBL" id="KAJ7741474.1"/>
    </source>
</evidence>
<reference evidence="3" key="1">
    <citation type="submission" date="2023-03" db="EMBL/GenBank/DDBJ databases">
        <title>Massive genome expansion in bonnet fungi (Mycena s.s.) driven by repeated elements and novel gene families across ecological guilds.</title>
        <authorList>
            <consortium name="Lawrence Berkeley National Laboratory"/>
            <person name="Harder C.B."/>
            <person name="Miyauchi S."/>
            <person name="Viragh M."/>
            <person name="Kuo A."/>
            <person name="Thoen E."/>
            <person name="Andreopoulos B."/>
            <person name="Lu D."/>
            <person name="Skrede I."/>
            <person name="Drula E."/>
            <person name="Henrissat B."/>
            <person name="Morin E."/>
            <person name="Kohler A."/>
            <person name="Barry K."/>
            <person name="LaButti K."/>
            <person name="Morin E."/>
            <person name="Salamov A."/>
            <person name="Lipzen A."/>
            <person name="Mereny Z."/>
            <person name="Hegedus B."/>
            <person name="Baldrian P."/>
            <person name="Stursova M."/>
            <person name="Weitz H."/>
            <person name="Taylor A."/>
            <person name="Grigoriev I.V."/>
            <person name="Nagy L.G."/>
            <person name="Martin F."/>
            <person name="Kauserud H."/>
        </authorList>
    </citation>
    <scope>NUCLEOTIDE SEQUENCE</scope>
    <source>
        <strain evidence="3">CBHHK188m</strain>
    </source>
</reference>
<dbReference type="EMBL" id="JARJLG010000123">
    <property type="protein sequence ID" value="KAJ7741474.1"/>
    <property type="molecule type" value="Genomic_DNA"/>
</dbReference>
<accession>A0AAD7N1B7</accession>
<feature type="domain" description="Ribonuclease H1 N-terminal" evidence="2">
    <location>
        <begin position="57"/>
        <end position="92"/>
    </location>
</feature>
<sequence>MATTENLPKMNLRLHEMVMDRRPGGQDSRFYCLPPFRGDPTHLPRVHAKSGYRFHLVTQGELVGIFDTWGAAKASISGFPGGSNQGYHTRAECVDAWQAMCCLDSEGRGAVTQVEDGEAVRSAGGGAVHSALPSAQQRIVLLRRPAPALPSARPPPATPPRSSQVADPFLSFAIWGGGVISSSPFSKISQPAEQLYQECGEQPDLLLTRSFKHAALFALDTMGTESDDQEKNEQQHELRFLKGFKDAYVKAAKMSLVDAGKMYNDITEEYLKKHGYKLAYEDDLCSDQDVASDVDPDKDMDAIPHEEAALRADYCAEVRTGKIGAWLSSSSSSVVKKTRGRKGKTSGFKDLFDKPELAPPPSRTRPPPGKKAPVQITVHNGAIKEAWEAETAPFQAEVLAALKKEHQIAKEAYTMAVSGVEPSTPEEYQIELLTLWLATRLGMNTSLLLCHPVPERGGAIEMFSIHVGISKGLVPHIWVNLDRAGFEATHKSFQDFTDECFSIEERCSRALNGMAESPPREQGATPTDDVIVGGAENLVPGGGGDADSTGNPVEGGGGGDDGNHGHGHEDNEGDNEEDKEDDWEEDNDPPLRTLHPALLVEIKAMTPEEGNSFPWRLFAMGSYKFQREMTMAKNRALFKEGMGDGPTGFAGIFSDQHLNTSKKAPKKKCAKRRDQLAIPVGCRTRGQARLERLNDNADGGGKEEEGGAADGCISGAPVPEA</sequence>
<evidence type="ECO:0000313" key="4">
    <source>
        <dbReference type="Proteomes" id="UP001215280"/>
    </source>
</evidence>
<dbReference type="Proteomes" id="UP001215280">
    <property type="component" value="Unassembled WGS sequence"/>
</dbReference>